<keyword evidence="3" id="KW-1185">Reference proteome</keyword>
<dbReference type="EMBL" id="CAJQZP010000835">
    <property type="protein sequence ID" value="CAG4987469.1"/>
    <property type="molecule type" value="Genomic_DNA"/>
</dbReference>
<dbReference type="Proteomes" id="UP000691718">
    <property type="component" value="Unassembled WGS sequence"/>
</dbReference>
<evidence type="ECO:0000313" key="2">
    <source>
        <dbReference type="EMBL" id="CAG4987469.1"/>
    </source>
</evidence>
<feature type="coiled-coil region" evidence="1">
    <location>
        <begin position="24"/>
        <end position="51"/>
    </location>
</feature>
<proteinExistence type="predicted"/>
<evidence type="ECO:0000313" key="3">
    <source>
        <dbReference type="Proteomes" id="UP000691718"/>
    </source>
</evidence>
<sequence>MYFSKEFDEIKSELATLREIGKSVEFLSSQYDRMNSDIKNLQDRLTVVTKENLTLSSQVLDISDRLNLMEQHSRETNIEINGVPENKSETLLSLAKQLCSTISVPLMDSEVLSGTRVRKNE</sequence>
<gene>
    <name evidence="2" type="ORF">PAPOLLO_LOCUS11460</name>
</gene>
<organism evidence="2 3">
    <name type="scientific">Parnassius apollo</name>
    <name type="common">Apollo butterfly</name>
    <name type="synonym">Papilio apollo</name>
    <dbReference type="NCBI Taxonomy" id="110799"/>
    <lineage>
        <taxon>Eukaryota</taxon>
        <taxon>Metazoa</taxon>
        <taxon>Ecdysozoa</taxon>
        <taxon>Arthropoda</taxon>
        <taxon>Hexapoda</taxon>
        <taxon>Insecta</taxon>
        <taxon>Pterygota</taxon>
        <taxon>Neoptera</taxon>
        <taxon>Endopterygota</taxon>
        <taxon>Lepidoptera</taxon>
        <taxon>Glossata</taxon>
        <taxon>Ditrysia</taxon>
        <taxon>Papilionoidea</taxon>
        <taxon>Papilionidae</taxon>
        <taxon>Parnassiinae</taxon>
        <taxon>Parnassini</taxon>
        <taxon>Parnassius</taxon>
        <taxon>Parnassius</taxon>
    </lineage>
</organism>
<reference evidence="2" key="1">
    <citation type="submission" date="2021-04" db="EMBL/GenBank/DDBJ databases">
        <authorList>
            <person name="Tunstrom K."/>
        </authorList>
    </citation>
    <scope>NUCLEOTIDE SEQUENCE</scope>
</reference>
<protein>
    <submittedName>
        <fullName evidence="2">(apollo) hypothetical protein</fullName>
    </submittedName>
</protein>
<evidence type="ECO:0000256" key="1">
    <source>
        <dbReference type="SAM" id="Coils"/>
    </source>
</evidence>
<accession>A0A8S3WXS7</accession>
<keyword evidence="1" id="KW-0175">Coiled coil</keyword>
<comment type="caution">
    <text evidence="2">The sequence shown here is derived from an EMBL/GenBank/DDBJ whole genome shotgun (WGS) entry which is preliminary data.</text>
</comment>
<dbReference type="AlphaFoldDB" id="A0A8S3WXS7"/>
<dbReference type="OrthoDB" id="7471137at2759"/>
<name>A0A8S3WXS7_PARAO</name>